<dbReference type="OrthoDB" id="4150280at2"/>
<evidence type="ECO:0000313" key="2">
    <source>
        <dbReference type="EMBL" id="SEP53812.1"/>
    </source>
</evidence>
<keyword evidence="1" id="KW-0472">Membrane</keyword>
<keyword evidence="1" id="KW-1133">Transmembrane helix</keyword>
<accession>A0A1H8YP54</accession>
<dbReference type="AlphaFoldDB" id="A0A1H8YP54"/>
<evidence type="ECO:0000313" key="3">
    <source>
        <dbReference type="Proteomes" id="UP000198582"/>
    </source>
</evidence>
<proteinExistence type="predicted"/>
<organism evidence="2 3">
    <name type="scientific">Amycolatopsis saalfeldensis</name>
    <dbReference type="NCBI Taxonomy" id="394193"/>
    <lineage>
        <taxon>Bacteria</taxon>
        <taxon>Bacillati</taxon>
        <taxon>Actinomycetota</taxon>
        <taxon>Actinomycetes</taxon>
        <taxon>Pseudonocardiales</taxon>
        <taxon>Pseudonocardiaceae</taxon>
        <taxon>Amycolatopsis</taxon>
    </lineage>
</organism>
<sequence length="211" mass="21896">MRKKLVWTVAITSRLRSGIRNPRTLAVAVAAVAVPSILGWYAADQHASGRPTSAGVSWCDRHLQAAGLDPDHHLTLFTGGRSEAHAEIWSQGFNLQLCLTDGHGAGVTDAVDPAPGGTAALPSRAVILDTSGTFGTGTVTAYTTGFTGADVRGLTVTSGGRTIAAEIQNGRWLAWWPIADKKAAKDATVTITYANGTSMSGPLAKVAPYAS</sequence>
<feature type="transmembrane region" description="Helical" evidence="1">
    <location>
        <begin position="24"/>
        <end position="43"/>
    </location>
</feature>
<keyword evidence="1" id="KW-0812">Transmembrane</keyword>
<gene>
    <name evidence="2" type="ORF">SAMN04489732_13151</name>
</gene>
<dbReference type="EMBL" id="FOEF01000031">
    <property type="protein sequence ID" value="SEP53812.1"/>
    <property type="molecule type" value="Genomic_DNA"/>
</dbReference>
<dbReference type="RefSeq" id="WP_091628694.1">
    <property type="nucleotide sequence ID" value="NZ_FOEF01000031.1"/>
</dbReference>
<name>A0A1H8YP54_9PSEU</name>
<reference evidence="3" key="1">
    <citation type="submission" date="2016-10" db="EMBL/GenBank/DDBJ databases">
        <authorList>
            <person name="Varghese N."/>
            <person name="Submissions S."/>
        </authorList>
    </citation>
    <scope>NUCLEOTIDE SEQUENCE [LARGE SCALE GENOMIC DNA]</scope>
    <source>
        <strain evidence="3">DSM 44993</strain>
    </source>
</reference>
<protein>
    <submittedName>
        <fullName evidence="2">Uncharacterized protein</fullName>
    </submittedName>
</protein>
<evidence type="ECO:0000256" key="1">
    <source>
        <dbReference type="SAM" id="Phobius"/>
    </source>
</evidence>
<dbReference type="Proteomes" id="UP000198582">
    <property type="component" value="Unassembled WGS sequence"/>
</dbReference>
<keyword evidence="3" id="KW-1185">Reference proteome</keyword>